<feature type="region of interest" description="Disordered" evidence="1">
    <location>
        <begin position="95"/>
        <end position="120"/>
    </location>
</feature>
<sequence length="144" mass="16097">MHFSSFIPFAIVAVAASSVAAYSGDYYSYAARGDYDLALQARDLHIYDLVARQFLTDALVARGAEPKRENYKSQADYSKAWQAWNAQNRKLDHAMQKAVKHAPGGEPQRSQYASKADHEKAWASWNQANRKVDHAAQKAAKKHG</sequence>
<feature type="signal peptide" evidence="2">
    <location>
        <begin position="1"/>
        <end position="21"/>
    </location>
</feature>
<dbReference type="OrthoDB" id="2810960at2759"/>
<feature type="chain" id="PRO_5007866156" evidence="2">
    <location>
        <begin position="22"/>
        <end position="144"/>
    </location>
</feature>
<dbReference type="EMBL" id="KV429047">
    <property type="protein sequence ID" value="KZT71108.1"/>
    <property type="molecule type" value="Genomic_DNA"/>
</dbReference>
<gene>
    <name evidence="3" type="ORF">DAEQUDRAFT_736933</name>
</gene>
<keyword evidence="2" id="KW-0732">Signal</keyword>
<dbReference type="Proteomes" id="UP000076727">
    <property type="component" value="Unassembled WGS sequence"/>
</dbReference>
<accession>A0A165RSK7</accession>
<evidence type="ECO:0000256" key="1">
    <source>
        <dbReference type="SAM" id="MobiDB-lite"/>
    </source>
</evidence>
<evidence type="ECO:0000256" key="2">
    <source>
        <dbReference type="SAM" id="SignalP"/>
    </source>
</evidence>
<name>A0A165RSK7_9APHY</name>
<dbReference type="AlphaFoldDB" id="A0A165RSK7"/>
<keyword evidence="4" id="KW-1185">Reference proteome</keyword>
<protein>
    <submittedName>
        <fullName evidence="3">Uncharacterized protein</fullName>
    </submittedName>
</protein>
<organism evidence="3 4">
    <name type="scientific">Daedalea quercina L-15889</name>
    <dbReference type="NCBI Taxonomy" id="1314783"/>
    <lineage>
        <taxon>Eukaryota</taxon>
        <taxon>Fungi</taxon>
        <taxon>Dikarya</taxon>
        <taxon>Basidiomycota</taxon>
        <taxon>Agaricomycotina</taxon>
        <taxon>Agaricomycetes</taxon>
        <taxon>Polyporales</taxon>
        <taxon>Fomitopsis</taxon>
    </lineage>
</organism>
<evidence type="ECO:0000313" key="3">
    <source>
        <dbReference type="EMBL" id="KZT71108.1"/>
    </source>
</evidence>
<evidence type="ECO:0000313" key="4">
    <source>
        <dbReference type="Proteomes" id="UP000076727"/>
    </source>
</evidence>
<proteinExistence type="predicted"/>
<reference evidence="3 4" key="1">
    <citation type="journal article" date="2016" name="Mol. Biol. Evol.">
        <title>Comparative Genomics of Early-Diverging Mushroom-Forming Fungi Provides Insights into the Origins of Lignocellulose Decay Capabilities.</title>
        <authorList>
            <person name="Nagy L.G."/>
            <person name="Riley R."/>
            <person name="Tritt A."/>
            <person name="Adam C."/>
            <person name="Daum C."/>
            <person name="Floudas D."/>
            <person name="Sun H."/>
            <person name="Yadav J.S."/>
            <person name="Pangilinan J."/>
            <person name="Larsson K.H."/>
            <person name="Matsuura K."/>
            <person name="Barry K."/>
            <person name="Labutti K."/>
            <person name="Kuo R."/>
            <person name="Ohm R.A."/>
            <person name="Bhattacharya S.S."/>
            <person name="Shirouzu T."/>
            <person name="Yoshinaga Y."/>
            <person name="Martin F.M."/>
            <person name="Grigoriev I.V."/>
            <person name="Hibbett D.S."/>
        </authorList>
    </citation>
    <scope>NUCLEOTIDE SEQUENCE [LARGE SCALE GENOMIC DNA]</scope>
    <source>
        <strain evidence="3 4">L-15889</strain>
    </source>
</reference>